<name>A0A917PU61_9PSED</name>
<sequence length="52" mass="5906">MSDKDEREQNRNAERKDADLAKKGGNPGPSGYGGMEDQDQTRQQRPEKQDRS</sequence>
<accession>A0A917PU61</accession>
<dbReference type="Proteomes" id="UP000635983">
    <property type="component" value="Unassembled WGS sequence"/>
</dbReference>
<proteinExistence type="predicted"/>
<protein>
    <submittedName>
        <fullName evidence="2">Uncharacterized protein</fullName>
    </submittedName>
</protein>
<feature type="region of interest" description="Disordered" evidence="1">
    <location>
        <begin position="1"/>
        <end position="52"/>
    </location>
</feature>
<feature type="compositionally biased region" description="Gly residues" evidence="1">
    <location>
        <begin position="25"/>
        <end position="34"/>
    </location>
</feature>
<reference evidence="2" key="2">
    <citation type="submission" date="2020-09" db="EMBL/GenBank/DDBJ databases">
        <authorList>
            <person name="Sun Q."/>
            <person name="Ohkuma M."/>
        </authorList>
    </citation>
    <scope>NUCLEOTIDE SEQUENCE</scope>
    <source>
        <strain evidence="2">JCM 30078</strain>
    </source>
</reference>
<organism evidence="2 3">
    <name type="scientific">Pseudomonas matsuisoli</name>
    <dbReference type="NCBI Taxonomy" id="1515666"/>
    <lineage>
        <taxon>Bacteria</taxon>
        <taxon>Pseudomonadati</taxon>
        <taxon>Pseudomonadota</taxon>
        <taxon>Gammaproteobacteria</taxon>
        <taxon>Pseudomonadales</taxon>
        <taxon>Pseudomonadaceae</taxon>
        <taxon>Pseudomonas</taxon>
    </lineage>
</organism>
<keyword evidence="3" id="KW-1185">Reference proteome</keyword>
<dbReference type="RefSeq" id="WP_188982760.1">
    <property type="nucleotide sequence ID" value="NZ_BMPO01000003.1"/>
</dbReference>
<dbReference type="AlphaFoldDB" id="A0A917PU61"/>
<reference evidence="2" key="1">
    <citation type="journal article" date="2014" name="Int. J. Syst. Evol. Microbiol.">
        <title>Complete genome sequence of Corynebacterium casei LMG S-19264T (=DSM 44701T), isolated from a smear-ripened cheese.</title>
        <authorList>
            <consortium name="US DOE Joint Genome Institute (JGI-PGF)"/>
            <person name="Walter F."/>
            <person name="Albersmeier A."/>
            <person name="Kalinowski J."/>
            <person name="Ruckert C."/>
        </authorList>
    </citation>
    <scope>NUCLEOTIDE SEQUENCE</scope>
    <source>
        <strain evidence="2">JCM 30078</strain>
    </source>
</reference>
<gene>
    <name evidence="2" type="ORF">GCM10009304_16980</name>
</gene>
<comment type="caution">
    <text evidence="2">The sequence shown here is derived from an EMBL/GenBank/DDBJ whole genome shotgun (WGS) entry which is preliminary data.</text>
</comment>
<feature type="compositionally biased region" description="Basic and acidic residues" evidence="1">
    <location>
        <begin position="39"/>
        <end position="52"/>
    </location>
</feature>
<dbReference type="EMBL" id="BMPO01000003">
    <property type="protein sequence ID" value="GGJ91786.1"/>
    <property type="molecule type" value="Genomic_DNA"/>
</dbReference>
<evidence type="ECO:0000256" key="1">
    <source>
        <dbReference type="SAM" id="MobiDB-lite"/>
    </source>
</evidence>
<evidence type="ECO:0000313" key="2">
    <source>
        <dbReference type="EMBL" id="GGJ91786.1"/>
    </source>
</evidence>
<feature type="compositionally biased region" description="Basic and acidic residues" evidence="1">
    <location>
        <begin position="1"/>
        <end position="22"/>
    </location>
</feature>
<evidence type="ECO:0000313" key="3">
    <source>
        <dbReference type="Proteomes" id="UP000635983"/>
    </source>
</evidence>